<proteinExistence type="predicted"/>
<feature type="compositionally biased region" description="Basic residues" evidence="1">
    <location>
        <begin position="200"/>
        <end position="210"/>
    </location>
</feature>
<organism evidence="2 3">
    <name type="scientific">Nocardia caishijiensis</name>
    <dbReference type="NCBI Taxonomy" id="184756"/>
    <lineage>
        <taxon>Bacteria</taxon>
        <taxon>Bacillati</taxon>
        <taxon>Actinomycetota</taxon>
        <taxon>Actinomycetes</taxon>
        <taxon>Mycobacteriales</taxon>
        <taxon>Nocardiaceae</taxon>
        <taxon>Nocardia</taxon>
    </lineage>
</organism>
<evidence type="ECO:0000313" key="2">
    <source>
        <dbReference type="EMBL" id="KAF0849184.1"/>
    </source>
</evidence>
<evidence type="ECO:0000313" key="3">
    <source>
        <dbReference type="Proteomes" id="UP000798951"/>
    </source>
</evidence>
<keyword evidence="3" id="KW-1185">Reference proteome</keyword>
<comment type="caution">
    <text evidence="2">The sequence shown here is derived from an EMBL/GenBank/DDBJ whole genome shotgun (WGS) entry which is preliminary data.</text>
</comment>
<dbReference type="EMBL" id="VMSD01000001">
    <property type="protein sequence ID" value="KAF0849184.1"/>
    <property type="molecule type" value="Genomic_DNA"/>
</dbReference>
<dbReference type="Proteomes" id="UP000798951">
    <property type="component" value="Unassembled WGS sequence"/>
</dbReference>
<name>A0ABQ6YUG5_9NOCA</name>
<feature type="compositionally biased region" description="Basic residues" evidence="1">
    <location>
        <begin position="220"/>
        <end position="230"/>
    </location>
</feature>
<feature type="region of interest" description="Disordered" evidence="1">
    <location>
        <begin position="186"/>
        <end position="238"/>
    </location>
</feature>
<protein>
    <submittedName>
        <fullName evidence="2">Uncharacterized protein</fullName>
    </submittedName>
</protein>
<sequence>MMCGPGRLDISGRGRTGPLPTGYARARRRRWTSVFDTEPLLQIASACSRTRPLLTSVARSVLTGSTWSLLSGSAWRLLSGDARVLLSGSARVLLAGNAWPLLARSAWRLLSEGTWALRVGNAWSLSAGSAWAVSVGSAWSLLAREVRSLLARGGWSPLAGSTRTLEPARSARALLPCRTRLLDTRPLRPLLPGLPGPRRPAWRTRRRRHGPPTDDPIRTPLHRHGGRRRIRGVDHPHGDGLVLTPEIIGDGRALTLLQQPTARTGGRRTPDHLVAGTTLPILRPRATPLPPGTRRKPFRRIRTVRIPLGHS</sequence>
<evidence type="ECO:0000256" key="1">
    <source>
        <dbReference type="SAM" id="MobiDB-lite"/>
    </source>
</evidence>
<accession>A0ABQ6YUG5</accession>
<gene>
    <name evidence="2" type="ORF">FNL39_101621</name>
</gene>
<reference evidence="2 3" key="1">
    <citation type="submission" date="2019-07" db="EMBL/GenBank/DDBJ databases">
        <title>Genomic Encyclopedia of Type Strains, Phase IV (KMG-IV): sequencing the most valuable type-strain genomes for metagenomic binning, comparative biology and taxonomic classification.</title>
        <authorList>
            <person name="Goeker M."/>
        </authorList>
    </citation>
    <scope>NUCLEOTIDE SEQUENCE [LARGE SCALE GENOMIC DNA]</scope>
    <source>
        <strain evidence="2 3">DSM 44831</strain>
    </source>
</reference>